<dbReference type="EMBL" id="BT133857">
    <property type="protein sequence ID" value="AFK33652.1"/>
    <property type="molecule type" value="mRNA"/>
</dbReference>
<sequence>MFLVKVRVELYSQKQIFVKWAQMPPKVTFPGLDFA</sequence>
<dbReference type="AlphaFoldDB" id="I3S060"/>
<name>I3S060_LOTJA</name>
<accession>I3S060</accession>
<evidence type="ECO:0000313" key="1">
    <source>
        <dbReference type="EMBL" id="AFK33652.1"/>
    </source>
</evidence>
<organism evidence="1">
    <name type="scientific">Lotus japonicus</name>
    <name type="common">Lotus corniculatus var. japonicus</name>
    <dbReference type="NCBI Taxonomy" id="34305"/>
    <lineage>
        <taxon>Eukaryota</taxon>
        <taxon>Viridiplantae</taxon>
        <taxon>Streptophyta</taxon>
        <taxon>Embryophyta</taxon>
        <taxon>Tracheophyta</taxon>
        <taxon>Spermatophyta</taxon>
        <taxon>Magnoliopsida</taxon>
        <taxon>eudicotyledons</taxon>
        <taxon>Gunneridae</taxon>
        <taxon>Pentapetalae</taxon>
        <taxon>rosids</taxon>
        <taxon>fabids</taxon>
        <taxon>Fabales</taxon>
        <taxon>Fabaceae</taxon>
        <taxon>Papilionoideae</taxon>
        <taxon>50 kb inversion clade</taxon>
        <taxon>NPAAA clade</taxon>
        <taxon>Hologalegina</taxon>
        <taxon>robinioid clade</taxon>
        <taxon>Loteae</taxon>
        <taxon>Lotus</taxon>
    </lineage>
</organism>
<reference evidence="1" key="1">
    <citation type="submission" date="2012-05" db="EMBL/GenBank/DDBJ databases">
        <authorList>
            <person name="Krishnakumar V."/>
            <person name="Cheung F."/>
            <person name="Xiao Y."/>
            <person name="Chan A."/>
            <person name="Moskal W.A."/>
            <person name="Town C.D."/>
        </authorList>
    </citation>
    <scope>NUCLEOTIDE SEQUENCE</scope>
</reference>
<proteinExistence type="evidence at transcript level"/>
<protein>
    <submittedName>
        <fullName evidence="1">Uncharacterized protein</fullName>
    </submittedName>
</protein>